<dbReference type="InterPro" id="IPR027558">
    <property type="entry name" value="Pre_pil_HX9DG_C"/>
</dbReference>
<accession>A0A517MKA0</accession>
<keyword evidence="3" id="KW-1185">Reference proteome</keyword>
<dbReference type="InterPro" id="IPR011453">
    <property type="entry name" value="DUF1559"/>
</dbReference>
<dbReference type="Pfam" id="PF07596">
    <property type="entry name" value="SBP_bac_10"/>
    <property type="match status" value="1"/>
</dbReference>
<sequence length="252" mass="26788">MHDQINYADSIMNQANSNGDLIRSTQIQSYLCPTDPVWDALPHGFALTSYAGASGWDEHARAGDIHTGIFPTARTCRFSNILDGTSNTIAIGEVTTVSFCCRPAGSDESEGGSGQLRQGASRVVRAAFVATMVDTGFSGHTLAKSVNGNQPLLSANGNQEIVSAWWNGGQAHVWKPTYRSRTGLNADWRGSGSLHPGGAQFTLADASVRFISETIQASNMHSGQAGNNNLWHAIHTRAGHGQGSYESAESIP</sequence>
<dbReference type="NCBIfam" id="TIGR04294">
    <property type="entry name" value="pre_pil_HX9DG"/>
    <property type="match status" value="1"/>
</dbReference>
<dbReference type="AlphaFoldDB" id="A0A517MKA0"/>
<dbReference type="EMBL" id="CP036262">
    <property type="protein sequence ID" value="QDS95217.1"/>
    <property type="molecule type" value="Genomic_DNA"/>
</dbReference>
<dbReference type="KEGG" id="rml:FF011L_40100"/>
<evidence type="ECO:0000313" key="2">
    <source>
        <dbReference type="EMBL" id="QDS95217.1"/>
    </source>
</evidence>
<gene>
    <name evidence="2" type="ORF">FF011L_40100</name>
</gene>
<dbReference type="Proteomes" id="UP000320672">
    <property type="component" value="Chromosome"/>
</dbReference>
<feature type="domain" description="DUF1559" evidence="1">
    <location>
        <begin position="2"/>
        <end position="216"/>
    </location>
</feature>
<name>A0A517MKA0_9BACT</name>
<evidence type="ECO:0000313" key="3">
    <source>
        <dbReference type="Proteomes" id="UP000320672"/>
    </source>
</evidence>
<protein>
    <recommendedName>
        <fullName evidence="1">DUF1559 domain-containing protein</fullName>
    </recommendedName>
</protein>
<proteinExistence type="predicted"/>
<dbReference type="PANTHER" id="PTHR30093">
    <property type="entry name" value="GENERAL SECRETION PATHWAY PROTEIN G"/>
    <property type="match status" value="1"/>
</dbReference>
<dbReference type="PANTHER" id="PTHR30093:SF2">
    <property type="entry name" value="TYPE II SECRETION SYSTEM PROTEIN H"/>
    <property type="match status" value="1"/>
</dbReference>
<reference evidence="2 3" key="1">
    <citation type="submission" date="2019-02" db="EMBL/GenBank/DDBJ databases">
        <title>Deep-cultivation of Planctomycetes and their phenomic and genomic characterization uncovers novel biology.</title>
        <authorList>
            <person name="Wiegand S."/>
            <person name="Jogler M."/>
            <person name="Boedeker C."/>
            <person name="Pinto D."/>
            <person name="Vollmers J."/>
            <person name="Rivas-Marin E."/>
            <person name="Kohn T."/>
            <person name="Peeters S.H."/>
            <person name="Heuer A."/>
            <person name="Rast P."/>
            <person name="Oberbeckmann S."/>
            <person name="Bunk B."/>
            <person name="Jeske O."/>
            <person name="Meyerdierks A."/>
            <person name="Storesund J.E."/>
            <person name="Kallscheuer N."/>
            <person name="Luecker S."/>
            <person name="Lage O.M."/>
            <person name="Pohl T."/>
            <person name="Merkel B.J."/>
            <person name="Hornburger P."/>
            <person name="Mueller R.-W."/>
            <person name="Bruemmer F."/>
            <person name="Labrenz M."/>
            <person name="Spormann A.M."/>
            <person name="Op den Camp H."/>
            <person name="Overmann J."/>
            <person name="Amann R."/>
            <person name="Jetten M.S.M."/>
            <person name="Mascher T."/>
            <person name="Medema M.H."/>
            <person name="Devos D.P."/>
            <person name="Kaster A.-K."/>
            <person name="Ovreas L."/>
            <person name="Rohde M."/>
            <person name="Galperin M.Y."/>
            <person name="Jogler C."/>
        </authorList>
    </citation>
    <scope>NUCLEOTIDE SEQUENCE [LARGE SCALE GENOMIC DNA]</scope>
    <source>
        <strain evidence="2 3">FF011L</strain>
    </source>
</reference>
<organism evidence="2 3">
    <name type="scientific">Roseimaritima multifibrata</name>
    <dbReference type="NCBI Taxonomy" id="1930274"/>
    <lineage>
        <taxon>Bacteria</taxon>
        <taxon>Pseudomonadati</taxon>
        <taxon>Planctomycetota</taxon>
        <taxon>Planctomycetia</taxon>
        <taxon>Pirellulales</taxon>
        <taxon>Pirellulaceae</taxon>
        <taxon>Roseimaritima</taxon>
    </lineage>
</organism>
<evidence type="ECO:0000259" key="1">
    <source>
        <dbReference type="Pfam" id="PF07596"/>
    </source>
</evidence>